<protein>
    <recommendedName>
        <fullName evidence="4 7">dTDP-4-dehydrorhamnose 3,5-epimerase</fullName>
        <ecNumber evidence="3 7">5.1.3.13</ecNumber>
    </recommendedName>
    <alternativeName>
        <fullName evidence="7">Thymidine diphospho-4-keto-rhamnose 3,5-epimerase</fullName>
    </alternativeName>
</protein>
<proteinExistence type="inferred from homology"/>
<dbReference type="PANTHER" id="PTHR21047">
    <property type="entry name" value="DTDP-6-DEOXY-D-GLUCOSE-3,5 EPIMERASE"/>
    <property type="match status" value="1"/>
</dbReference>
<comment type="catalytic activity">
    <reaction evidence="1 7">
        <text>dTDP-4-dehydro-6-deoxy-alpha-D-glucose = dTDP-4-dehydro-beta-L-rhamnose</text>
        <dbReference type="Rhea" id="RHEA:16969"/>
        <dbReference type="ChEBI" id="CHEBI:57649"/>
        <dbReference type="ChEBI" id="CHEBI:62830"/>
        <dbReference type="EC" id="5.1.3.13"/>
    </reaction>
</comment>
<dbReference type="InterPro" id="IPR011051">
    <property type="entry name" value="RmlC_Cupin_sf"/>
</dbReference>
<accession>A0A2S6H9M5</accession>
<feature type="active site" description="Proton donor" evidence="5">
    <location>
        <position position="131"/>
    </location>
</feature>
<comment type="similarity">
    <text evidence="7">Belongs to the dTDP-4-dehydrorhamnose 3,5-epimerase family.</text>
</comment>
<evidence type="ECO:0000256" key="6">
    <source>
        <dbReference type="PIRSR" id="PIRSR600888-3"/>
    </source>
</evidence>
<evidence type="ECO:0000256" key="3">
    <source>
        <dbReference type="ARBA" id="ARBA00012098"/>
    </source>
</evidence>
<comment type="subunit">
    <text evidence="7">Homodimer.</text>
</comment>
<comment type="function">
    <text evidence="2 7">Catalyzes the epimerization of the C3' and C5'positions of dTDP-6-deoxy-D-xylo-4-hexulose, forming dTDP-6-deoxy-L-lyxo-4-hexulose.</text>
</comment>
<evidence type="ECO:0000256" key="1">
    <source>
        <dbReference type="ARBA" id="ARBA00001298"/>
    </source>
</evidence>
<comment type="pathway">
    <text evidence="7">Carbohydrate biosynthesis; dTDP-L-rhamnose biosynthesis.</text>
</comment>
<dbReference type="PANTHER" id="PTHR21047:SF2">
    <property type="entry name" value="THYMIDINE DIPHOSPHO-4-KETO-RHAMNOSE 3,5-EPIMERASE"/>
    <property type="match status" value="1"/>
</dbReference>
<dbReference type="Gene3D" id="2.60.120.10">
    <property type="entry name" value="Jelly Rolls"/>
    <property type="match status" value="1"/>
</dbReference>
<dbReference type="EC" id="5.1.3.13" evidence="3 7"/>
<comment type="caution">
    <text evidence="8">The sequence shown here is derived from an EMBL/GenBank/DDBJ whole genome shotgun (WGS) entry which is preliminary data.</text>
</comment>
<dbReference type="Pfam" id="PF00908">
    <property type="entry name" value="dTDP_sugar_isom"/>
    <property type="match status" value="1"/>
</dbReference>
<sequence>MKATPLAIPDVILLEPRVFGDERGFFFESFNQAKFEQAISRQVTFVQDNHSRSVKGVLRGLHYQVKQPQGKLVRVSCGEVFDVVVDIRKNSATFGHWVGEILSADNKRQVWVPEGFAHGFLVLSDYAECLYKTTDYYAPEYERSLAWNDPALNIDWPLCIEPLLSKKDANGTPFNVAELF</sequence>
<evidence type="ECO:0000256" key="5">
    <source>
        <dbReference type="PIRSR" id="PIRSR600888-1"/>
    </source>
</evidence>
<dbReference type="Proteomes" id="UP000240010">
    <property type="component" value="Unassembled WGS sequence"/>
</dbReference>
<dbReference type="GO" id="GO:0000271">
    <property type="term" value="P:polysaccharide biosynthetic process"/>
    <property type="evidence" value="ECO:0007669"/>
    <property type="project" value="TreeGrafter"/>
</dbReference>
<dbReference type="UniPathway" id="UPA00124"/>
<dbReference type="InterPro" id="IPR014710">
    <property type="entry name" value="RmlC-like_jellyroll"/>
</dbReference>
<evidence type="ECO:0000256" key="4">
    <source>
        <dbReference type="ARBA" id="ARBA00019595"/>
    </source>
</evidence>
<organism evidence="8 9">
    <name type="scientific">Methylobacter tundripaludum</name>
    <dbReference type="NCBI Taxonomy" id="173365"/>
    <lineage>
        <taxon>Bacteria</taxon>
        <taxon>Pseudomonadati</taxon>
        <taxon>Pseudomonadota</taxon>
        <taxon>Gammaproteobacteria</taxon>
        <taxon>Methylococcales</taxon>
        <taxon>Methylococcaceae</taxon>
        <taxon>Methylobacter</taxon>
    </lineage>
</organism>
<dbReference type="GO" id="GO:0019305">
    <property type="term" value="P:dTDP-rhamnose biosynthetic process"/>
    <property type="evidence" value="ECO:0007669"/>
    <property type="project" value="UniProtKB-UniRule"/>
</dbReference>
<dbReference type="RefSeq" id="WP_027148400.1">
    <property type="nucleotide sequence ID" value="NZ_PTIZ01000011.1"/>
</dbReference>
<keyword evidence="7" id="KW-0413">Isomerase</keyword>
<evidence type="ECO:0000313" key="8">
    <source>
        <dbReference type="EMBL" id="PPK74131.1"/>
    </source>
</evidence>
<dbReference type="InterPro" id="IPR000888">
    <property type="entry name" value="RmlC-like"/>
</dbReference>
<gene>
    <name evidence="8" type="ORF">B0F87_11162</name>
</gene>
<evidence type="ECO:0000256" key="2">
    <source>
        <dbReference type="ARBA" id="ARBA00001997"/>
    </source>
</evidence>
<dbReference type="GO" id="GO:0008830">
    <property type="term" value="F:dTDP-4-dehydrorhamnose 3,5-epimerase activity"/>
    <property type="evidence" value="ECO:0007669"/>
    <property type="project" value="UniProtKB-UniRule"/>
</dbReference>
<dbReference type="EMBL" id="PTIZ01000011">
    <property type="protein sequence ID" value="PPK74131.1"/>
    <property type="molecule type" value="Genomic_DNA"/>
</dbReference>
<evidence type="ECO:0000256" key="7">
    <source>
        <dbReference type="RuleBase" id="RU364069"/>
    </source>
</evidence>
<dbReference type="GO" id="GO:0005829">
    <property type="term" value="C:cytosol"/>
    <property type="evidence" value="ECO:0007669"/>
    <property type="project" value="TreeGrafter"/>
</dbReference>
<reference evidence="8 9" key="1">
    <citation type="submission" date="2018-02" db="EMBL/GenBank/DDBJ databases">
        <title>Subsurface microbial communities from deep shales in Ohio and West Virginia, USA.</title>
        <authorList>
            <person name="Wrighton K."/>
        </authorList>
    </citation>
    <scope>NUCLEOTIDE SEQUENCE [LARGE SCALE GENOMIC DNA]</scope>
    <source>
        <strain evidence="8 9">OWC-DMM</strain>
    </source>
</reference>
<dbReference type="AlphaFoldDB" id="A0A2S6H9M5"/>
<dbReference type="NCBIfam" id="TIGR01221">
    <property type="entry name" value="rmlC"/>
    <property type="match status" value="1"/>
</dbReference>
<evidence type="ECO:0000313" key="9">
    <source>
        <dbReference type="Proteomes" id="UP000240010"/>
    </source>
</evidence>
<name>A0A2S6H9M5_9GAMM</name>
<dbReference type="SUPFAM" id="SSF51182">
    <property type="entry name" value="RmlC-like cupins"/>
    <property type="match status" value="1"/>
</dbReference>
<feature type="active site" description="Proton acceptor" evidence="5">
    <location>
        <position position="62"/>
    </location>
</feature>
<feature type="site" description="Participates in a stacking interaction with the thymidine ring of dTDP-4-oxo-6-deoxyglucose" evidence="6">
    <location>
        <position position="137"/>
    </location>
</feature>
<dbReference type="CDD" id="cd00438">
    <property type="entry name" value="cupin_RmlC"/>
    <property type="match status" value="1"/>
</dbReference>